<dbReference type="PANTHER" id="PTHR46060">
    <property type="entry name" value="MARINER MOS1 TRANSPOSASE-LIKE PROTEIN"/>
    <property type="match status" value="1"/>
</dbReference>
<reference evidence="2 3" key="1">
    <citation type="submission" date="2022-01" db="EMBL/GenBank/DDBJ databases">
        <title>A chromosomal length assembly of Cordylochernes scorpioides.</title>
        <authorList>
            <person name="Zeh D."/>
            <person name="Zeh J."/>
        </authorList>
    </citation>
    <scope>NUCLEOTIDE SEQUENCE [LARGE SCALE GENOMIC DNA]</scope>
    <source>
        <strain evidence="2">IN4F17</strain>
        <tissue evidence="2">Whole Body</tissue>
    </source>
</reference>
<feature type="compositionally biased region" description="Basic and acidic residues" evidence="1">
    <location>
        <begin position="1"/>
        <end position="11"/>
    </location>
</feature>
<dbReference type="Proteomes" id="UP001235939">
    <property type="component" value="Chromosome 10"/>
</dbReference>
<proteinExistence type="predicted"/>
<dbReference type="InterPro" id="IPR052709">
    <property type="entry name" value="Transposase-MT_Hybrid"/>
</dbReference>
<organism evidence="2 3">
    <name type="scientific">Cordylochernes scorpioides</name>
    <dbReference type="NCBI Taxonomy" id="51811"/>
    <lineage>
        <taxon>Eukaryota</taxon>
        <taxon>Metazoa</taxon>
        <taxon>Ecdysozoa</taxon>
        <taxon>Arthropoda</taxon>
        <taxon>Chelicerata</taxon>
        <taxon>Arachnida</taxon>
        <taxon>Pseudoscorpiones</taxon>
        <taxon>Cheliferoidea</taxon>
        <taxon>Chernetidae</taxon>
        <taxon>Cordylochernes</taxon>
    </lineage>
</organism>
<gene>
    <name evidence="2" type="ORF">LAZ67_10002180</name>
</gene>
<keyword evidence="3" id="KW-1185">Reference proteome</keyword>
<evidence type="ECO:0000313" key="3">
    <source>
        <dbReference type="Proteomes" id="UP001235939"/>
    </source>
</evidence>
<evidence type="ECO:0008006" key="4">
    <source>
        <dbReference type="Google" id="ProtNLM"/>
    </source>
</evidence>
<feature type="region of interest" description="Disordered" evidence="1">
    <location>
        <begin position="1"/>
        <end position="22"/>
    </location>
</feature>
<dbReference type="EMBL" id="CP092872">
    <property type="protein sequence ID" value="UYV73210.1"/>
    <property type="molecule type" value="Genomic_DNA"/>
</dbReference>
<dbReference type="PANTHER" id="PTHR46060:SF2">
    <property type="entry name" value="HISTONE-LYSINE N-METHYLTRANSFERASE SETMAR"/>
    <property type="match status" value="1"/>
</dbReference>
<name>A0ABY6KWG3_9ARAC</name>
<dbReference type="InterPro" id="IPR001888">
    <property type="entry name" value="Transposase_1"/>
</dbReference>
<protein>
    <recommendedName>
        <fullName evidence="4">Mariner Mos1 transposase</fullName>
    </recommendedName>
</protein>
<evidence type="ECO:0000256" key="1">
    <source>
        <dbReference type="SAM" id="MobiDB-lite"/>
    </source>
</evidence>
<dbReference type="Gene3D" id="3.30.420.10">
    <property type="entry name" value="Ribonuclease H-like superfamily/Ribonuclease H"/>
    <property type="match status" value="1"/>
</dbReference>
<dbReference type="InterPro" id="IPR036397">
    <property type="entry name" value="RNaseH_sf"/>
</dbReference>
<sequence>MKIENHTDGEPGRCSNTRTVSGFSQRHSTGCFTWLAWYEKDPEGRKMVVSRRQPTTSTAKPNIHGKKFLLCIWWDQHGILYYELLQPGQTVTAHRYQQQLTHLCQEITVK</sequence>
<dbReference type="Pfam" id="PF01359">
    <property type="entry name" value="Transposase_1"/>
    <property type="match status" value="1"/>
</dbReference>
<evidence type="ECO:0000313" key="2">
    <source>
        <dbReference type="EMBL" id="UYV73210.1"/>
    </source>
</evidence>
<accession>A0ABY6KWG3</accession>